<dbReference type="EC" id="2.7.13.3" evidence="2"/>
<dbReference type="SUPFAM" id="SSF51206">
    <property type="entry name" value="cAMP-binding domain-like"/>
    <property type="match status" value="1"/>
</dbReference>
<dbReference type="Pfam" id="PF02518">
    <property type="entry name" value="HATPase_c"/>
    <property type="match status" value="1"/>
</dbReference>
<protein>
    <recommendedName>
        <fullName evidence="2">histidine kinase</fullName>
        <ecNumber evidence="2">2.7.13.3</ecNumber>
    </recommendedName>
</protein>
<dbReference type="Gene3D" id="3.30.565.10">
    <property type="entry name" value="Histidine kinase-like ATPase, C-terminal domain"/>
    <property type="match status" value="1"/>
</dbReference>
<evidence type="ECO:0000256" key="2">
    <source>
        <dbReference type="ARBA" id="ARBA00012438"/>
    </source>
</evidence>
<organism evidence="7 8">
    <name type="scientific">Amycolatopsis sulphurea</name>
    <dbReference type="NCBI Taxonomy" id="76022"/>
    <lineage>
        <taxon>Bacteria</taxon>
        <taxon>Bacillati</taxon>
        <taxon>Actinomycetota</taxon>
        <taxon>Actinomycetes</taxon>
        <taxon>Pseudonocardiales</taxon>
        <taxon>Pseudonocardiaceae</taxon>
        <taxon>Amycolatopsis</taxon>
    </lineage>
</organism>
<evidence type="ECO:0000256" key="1">
    <source>
        <dbReference type="ARBA" id="ARBA00000085"/>
    </source>
</evidence>
<gene>
    <name evidence="7" type="ORF">ATK36_2035</name>
</gene>
<evidence type="ECO:0000259" key="5">
    <source>
        <dbReference type="PROSITE" id="PS50042"/>
    </source>
</evidence>
<keyword evidence="3 7" id="KW-0418">Kinase</keyword>
<dbReference type="GO" id="GO:0000160">
    <property type="term" value="P:phosphorelay signal transduction system"/>
    <property type="evidence" value="ECO:0007669"/>
    <property type="project" value="UniProtKB-KW"/>
</dbReference>
<dbReference type="PANTHER" id="PTHR43065">
    <property type="entry name" value="SENSOR HISTIDINE KINASE"/>
    <property type="match status" value="1"/>
</dbReference>
<dbReference type="SMART" id="SM00387">
    <property type="entry name" value="HATPase_c"/>
    <property type="match status" value="1"/>
</dbReference>
<dbReference type="PANTHER" id="PTHR43065:SF48">
    <property type="entry name" value="HISTIDINE KINASE"/>
    <property type="match status" value="1"/>
</dbReference>
<dbReference type="Gene3D" id="2.60.120.10">
    <property type="entry name" value="Jelly Rolls"/>
    <property type="match status" value="1"/>
</dbReference>
<name>A0A2A9F9B3_9PSEU</name>
<dbReference type="RefSeq" id="WP_098510994.1">
    <property type="nucleotide sequence ID" value="NZ_JBIAKZ010000022.1"/>
</dbReference>
<dbReference type="Pfam" id="PF00027">
    <property type="entry name" value="cNMP_binding"/>
    <property type="match status" value="1"/>
</dbReference>
<comment type="catalytic activity">
    <reaction evidence="1">
        <text>ATP + protein L-histidine = ADP + protein N-phospho-L-histidine.</text>
        <dbReference type="EC" id="2.7.13.3"/>
    </reaction>
</comment>
<feature type="domain" description="Cyclic nucleotide-binding" evidence="5">
    <location>
        <begin position="16"/>
        <end position="119"/>
    </location>
</feature>
<dbReference type="InterPro" id="IPR005467">
    <property type="entry name" value="His_kinase_dom"/>
</dbReference>
<dbReference type="InterPro" id="IPR000595">
    <property type="entry name" value="cNMP-bd_dom"/>
</dbReference>
<evidence type="ECO:0000259" key="6">
    <source>
        <dbReference type="PROSITE" id="PS50109"/>
    </source>
</evidence>
<evidence type="ECO:0000256" key="4">
    <source>
        <dbReference type="ARBA" id="ARBA00023012"/>
    </source>
</evidence>
<dbReference type="Proteomes" id="UP000243542">
    <property type="component" value="Unassembled WGS sequence"/>
</dbReference>
<comment type="caution">
    <text evidence="7">The sequence shown here is derived from an EMBL/GenBank/DDBJ whole genome shotgun (WGS) entry which is preliminary data.</text>
</comment>
<evidence type="ECO:0000256" key="3">
    <source>
        <dbReference type="ARBA" id="ARBA00022777"/>
    </source>
</evidence>
<reference evidence="7 8" key="1">
    <citation type="submission" date="2017-10" db="EMBL/GenBank/DDBJ databases">
        <title>Sequencing the genomes of 1000 actinobacteria strains.</title>
        <authorList>
            <person name="Klenk H.-P."/>
        </authorList>
    </citation>
    <scope>NUCLEOTIDE SEQUENCE [LARGE SCALE GENOMIC DNA]</scope>
    <source>
        <strain evidence="7 8">DSM 46092</strain>
    </source>
</reference>
<dbReference type="SMART" id="SM00100">
    <property type="entry name" value="cNMP"/>
    <property type="match status" value="1"/>
</dbReference>
<dbReference type="SUPFAM" id="SSF55874">
    <property type="entry name" value="ATPase domain of HSP90 chaperone/DNA topoisomerase II/histidine kinase"/>
    <property type="match status" value="1"/>
</dbReference>
<evidence type="ECO:0000313" key="8">
    <source>
        <dbReference type="Proteomes" id="UP000243542"/>
    </source>
</evidence>
<dbReference type="InterPro" id="IPR018490">
    <property type="entry name" value="cNMP-bd_dom_sf"/>
</dbReference>
<dbReference type="AlphaFoldDB" id="A0A2A9F9B3"/>
<dbReference type="PROSITE" id="PS50042">
    <property type="entry name" value="CNMP_BINDING_3"/>
    <property type="match status" value="1"/>
</dbReference>
<keyword evidence="4" id="KW-0902">Two-component regulatory system</keyword>
<accession>A0A2A9F9B3</accession>
<dbReference type="PRINTS" id="PR00344">
    <property type="entry name" value="BCTRLSENSOR"/>
</dbReference>
<dbReference type="CDD" id="cd00038">
    <property type="entry name" value="CAP_ED"/>
    <property type="match status" value="1"/>
</dbReference>
<dbReference type="InterPro" id="IPR004358">
    <property type="entry name" value="Sig_transdc_His_kin-like_C"/>
</dbReference>
<dbReference type="InterPro" id="IPR036890">
    <property type="entry name" value="HATPase_C_sf"/>
</dbReference>
<proteinExistence type="predicted"/>
<dbReference type="InterPro" id="IPR014710">
    <property type="entry name" value="RmlC-like_jellyroll"/>
</dbReference>
<dbReference type="GO" id="GO:0004673">
    <property type="term" value="F:protein histidine kinase activity"/>
    <property type="evidence" value="ECO:0007669"/>
    <property type="project" value="UniProtKB-EC"/>
</dbReference>
<keyword evidence="3 7" id="KW-0808">Transferase</keyword>
<sequence>MTEPALSRKELRSLFLFEHLSEEQLGWIEEHAAVEEFKGDSVVFREGDPATCFYVLLGGALRMTRQVAGAEVETKRSDQRGSYCGATQFLAHENSEATYSATIYAVSDLTFLTLPAAEFAVEFRRWFPMAAHLLEGMYLGWRNNDALVSSRRRLVALGELSAGLMHELNNPAAAAVRATAALRERVGGMRHKLAILAKKDIDPDLLELLLDVQERLVKQVADAPKLSAMQQADREDEIGDWFDEREIDQGWDLANIFVAAGLTAENLDHVLESVGKGLLDGAIRWLAYALETEMLMGEIEDSTSRVSTLVGAAKQYSQMDRAPHQFIDVHEGLDSTLVMMSGKLGEGIRVVKEYDRSIARIPAYAAELNQVWTNIIDNAVCAMGGQGTLTLRTWQIGQQIRVEIGDTGPGIPEEVRQRIFEPFFTTKGVGEGTGLGLDISWRIIADRHSGDIKVTSVPGDTRFEICLPVEEQASI</sequence>
<dbReference type="PROSITE" id="PS50109">
    <property type="entry name" value="HIS_KIN"/>
    <property type="match status" value="1"/>
</dbReference>
<keyword evidence="8" id="KW-1185">Reference proteome</keyword>
<dbReference type="InterPro" id="IPR003594">
    <property type="entry name" value="HATPase_dom"/>
</dbReference>
<feature type="domain" description="Histidine kinase" evidence="6">
    <location>
        <begin position="266"/>
        <end position="471"/>
    </location>
</feature>
<dbReference type="Gene3D" id="1.10.287.130">
    <property type="match status" value="1"/>
</dbReference>
<dbReference type="EMBL" id="PDJK01000002">
    <property type="protein sequence ID" value="PFG47025.1"/>
    <property type="molecule type" value="Genomic_DNA"/>
</dbReference>
<evidence type="ECO:0000313" key="7">
    <source>
        <dbReference type="EMBL" id="PFG47025.1"/>
    </source>
</evidence>